<evidence type="ECO:0000313" key="3">
    <source>
        <dbReference type="RefSeq" id="XP_040951532.1"/>
    </source>
</evidence>
<proteinExistence type="predicted"/>
<reference evidence="2" key="1">
    <citation type="journal article" date="2020" name="Nat. Genet.">
        <title>Genomic diversifications of five Gossypium allopolyploid species and their impact on cotton improvement.</title>
        <authorList>
            <person name="Chen Z.J."/>
            <person name="Sreedasyam A."/>
            <person name="Ando A."/>
            <person name="Song Q."/>
            <person name="De Santiago L.M."/>
            <person name="Hulse-Kemp A.M."/>
            <person name="Ding M."/>
            <person name="Ye W."/>
            <person name="Kirkbride R.C."/>
            <person name="Jenkins J."/>
            <person name="Plott C."/>
            <person name="Lovell J."/>
            <person name="Lin Y.M."/>
            <person name="Vaughn R."/>
            <person name="Liu B."/>
            <person name="Simpson S."/>
            <person name="Scheffler B.E."/>
            <person name="Wen L."/>
            <person name="Saski C.A."/>
            <person name="Grover C.E."/>
            <person name="Hu G."/>
            <person name="Conover J.L."/>
            <person name="Carlson J.W."/>
            <person name="Shu S."/>
            <person name="Boston L.B."/>
            <person name="Williams M."/>
            <person name="Peterson D.G."/>
            <person name="McGee K."/>
            <person name="Jones D.C."/>
            <person name="Wendel J.F."/>
            <person name="Stelly D.M."/>
            <person name="Grimwood J."/>
            <person name="Schmutz J."/>
        </authorList>
    </citation>
    <scope>NUCLEOTIDE SEQUENCE [LARGE SCALE GENOMIC DNA]</scope>
    <source>
        <strain evidence="2">cv. TM-1</strain>
    </source>
</reference>
<accession>A0ABM3A9M2</accession>
<dbReference type="RefSeq" id="XP_040951532.1">
    <property type="nucleotide sequence ID" value="XM_041095598.1"/>
</dbReference>
<protein>
    <recommendedName>
        <fullName evidence="1">Retrotransposon gag domain-containing protein</fullName>
    </recommendedName>
</protein>
<reference evidence="3" key="2">
    <citation type="submission" date="2025-08" db="UniProtKB">
        <authorList>
            <consortium name="RefSeq"/>
        </authorList>
    </citation>
    <scope>IDENTIFICATION</scope>
</reference>
<dbReference type="GeneID" id="121218419"/>
<dbReference type="PANTHER" id="PTHR33223:SF11">
    <property type="entry name" value="ELEMENT PROTEIN, PUTATIVE-RELATED"/>
    <property type="match status" value="1"/>
</dbReference>
<evidence type="ECO:0000259" key="1">
    <source>
        <dbReference type="Pfam" id="PF03732"/>
    </source>
</evidence>
<sequence length="379" mass="43617">MYDYAKPTLIGVELSVVRSTIVANNSELKPNTIQMIQSYVQFDEICDTFKINGATDDAIRLRLFPFSLRRKEKQWLTSLPRGSITTWAQMTQKLLLKYFPPAKTTKLGNNISSFTQIDLETLYDACERFKYLLRRCPHYGLPLWLQVQTYYNGLNHSTRLLIDAAAGGTLNNKTPEETYEFIEEVALNSYKWQVMRTKLMKATDVFNLDAVVMLSSQVEALNKKIDGLNFSTQVNPVIQYDANRVGMINSECLPFSSIMENEQQPYQQGKKLNLEEMLEKFISVLETRFQNIETTLKNQQASIQWLENQIGQLAKLVLERLQGSLPSNTETNPREKLHVLTVLSVEGLVELEQKLKLEAIENNDKVEKSKKEQKEVVRE</sequence>
<dbReference type="PANTHER" id="PTHR33223">
    <property type="entry name" value="CCHC-TYPE DOMAIN-CONTAINING PROTEIN"/>
    <property type="match status" value="1"/>
</dbReference>
<name>A0ABM3A9M2_GOSHI</name>
<gene>
    <name evidence="3" type="primary">LOC121218419</name>
</gene>
<dbReference type="InterPro" id="IPR005162">
    <property type="entry name" value="Retrotrans_gag_dom"/>
</dbReference>
<feature type="domain" description="Retrotransposon gag" evidence="1">
    <location>
        <begin position="62"/>
        <end position="156"/>
    </location>
</feature>
<dbReference type="Proteomes" id="UP000818029">
    <property type="component" value="Chromosome D06"/>
</dbReference>
<evidence type="ECO:0000313" key="2">
    <source>
        <dbReference type="Proteomes" id="UP000818029"/>
    </source>
</evidence>
<keyword evidence="2" id="KW-1185">Reference proteome</keyword>
<dbReference type="Pfam" id="PF03732">
    <property type="entry name" value="Retrotrans_gag"/>
    <property type="match status" value="1"/>
</dbReference>
<organism evidence="2 3">
    <name type="scientific">Gossypium hirsutum</name>
    <name type="common">Upland cotton</name>
    <name type="synonym">Gossypium mexicanum</name>
    <dbReference type="NCBI Taxonomy" id="3635"/>
    <lineage>
        <taxon>Eukaryota</taxon>
        <taxon>Viridiplantae</taxon>
        <taxon>Streptophyta</taxon>
        <taxon>Embryophyta</taxon>
        <taxon>Tracheophyta</taxon>
        <taxon>Spermatophyta</taxon>
        <taxon>Magnoliopsida</taxon>
        <taxon>eudicotyledons</taxon>
        <taxon>Gunneridae</taxon>
        <taxon>Pentapetalae</taxon>
        <taxon>rosids</taxon>
        <taxon>malvids</taxon>
        <taxon>Malvales</taxon>
        <taxon>Malvaceae</taxon>
        <taxon>Malvoideae</taxon>
        <taxon>Gossypium</taxon>
    </lineage>
</organism>